<dbReference type="Proteomes" id="UP000434172">
    <property type="component" value="Unassembled WGS sequence"/>
</dbReference>
<organism evidence="3 4">
    <name type="scientific">Colletotrichum asianum</name>
    <dbReference type="NCBI Taxonomy" id="702518"/>
    <lineage>
        <taxon>Eukaryota</taxon>
        <taxon>Fungi</taxon>
        <taxon>Dikarya</taxon>
        <taxon>Ascomycota</taxon>
        <taxon>Pezizomycotina</taxon>
        <taxon>Sordariomycetes</taxon>
        <taxon>Hypocreomycetidae</taxon>
        <taxon>Glomerellales</taxon>
        <taxon>Glomerellaceae</taxon>
        <taxon>Colletotrichum</taxon>
        <taxon>Colletotrichum gloeosporioides species complex</taxon>
    </lineage>
</organism>
<evidence type="ECO:0000313" key="4">
    <source>
        <dbReference type="Proteomes" id="UP000434172"/>
    </source>
</evidence>
<name>A0A8H3ZK83_9PEZI</name>
<feature type="domain" description="DUF6604" evidence="2">
    <location>
        <begin position="9"/>
        <end position="250"/>
    </location>
</feature>
<dbReference type="PANTHER" id="PTHR38795">
    <property type="entry name" value="DUF6604 DOMAIN-CONTAINING PROTEIN"/>
    <property type="match status" value="1"/>
</dbReference>
<protein>
    <recommendedName>
        <fullName evidence="2">DUF6604 domain-containing protein</fullName>
    </recommendedName>
</protein>
<keyword evidence="4" id="KW-1185">Reference proteome</keyword>
<gene>
    <name evidence="3" type="ORF">GQ607_013934</name>
</gene>
<dbReference type="EMBL" id="WOWK01000104">
    <property type="protein sequence ID" value="KAF0318802.1"/>
    <property type="molecule type" value="Genomic_DNA"/>
</dbReference>
<reference evidence="3 4" key="1">
    <citation type="submission" date="2019-12" db="EMBL/GenBank/DDBJ databases">
        <title>A genome sequence resource for the geographically widespread anthracnose pathogen Colletotrichum asianum.</title>
        <authorList>
            <person name="Meng Y."/>
        </authorList>
    </citation>
    <scope>NUCLEOTIDE SEQUENCE [LARGE SCALE GENOMIC DNA]</scope>
    <source>
        <strain evidence="3 4">ICMP 18580</strain>
    </source>
</reference>
<dbReference type="Pfam" id="PF20253">
    <property type="entry name" value="DUF6604"/>
    <property type="match status" value="1"/>
</dbReference>
<evidence type="ECO:0000256" key="1">
    <source>
        <dbReference type="SAM" id="MobiDB-lite"/>
    </source>
</evidence>
<accession>A0A8H3ZK83</accession>
<dbReference type="PANTHER" id="PTHR38795:SF1">
    <property type="entry name" value="DUF6604 DOMAIN-CONTAINING PROTEIN"/>
    <property type="match status" value="1"/>
</dbReference>
<feature type="region of interest" description="Disordered" evidence="1">
    <location>
        <begin position="160"/>
        <end position="191"/>
    </location>
</feature>
<proteinExistence type="predicted"/>
<feature type="compositionally biased region" description="Basic and acidic residues" evidence="1">
    <location>
        <begin position="167"/>
        <end position="182"/>
    </location>
</feature>
<sequence>MTNENTHIRCKRDTRFLVYWVIDMSNGVIRGHSVADNDGSLLQPTTTGHVTISTTLAMACRIAHFEQSTPSIIFRSLKSVIRIRTSSYEQYHSFPTSQLDPDLKRSNACHEVFIYALSMVSNILRGQNWERCQSLEDDEPLEGIQNLETMFGNMFPALSSHSNGSASDHEPQEAVRKPAKGKEGKKHNVSRALKTGPFNRVSLTDCDIDSFGSCSMATHALAQEWSSLRTYIQDIWHEVAYEGVNGVVTAA</sequence>
<evidence type="ECO:0000259" key="2">
    <source>
        <dbReference type="Pfam" id="PF20253"/>
    </source>
</evidence>
<dbReference type="InterPro" id="IPR046539">
    <property type="entry name" value="DUF6604"/>
</dbReference>
<dbReference type="AlphaFoldDB" id="A0A8H3ZK83"/>
<comment type="caution">
    <text evidence="3">The sequence shown here is derived from an EMBL/GenBank/DDBJ whole genome shotgun (WGS) entry which is preliminary data.</text>
</comment>
<evidence type="ECO:0000313" key="3">
    <source>
        <dbReference type="EMBL" id="KAF0318802.1"/>
    </source>
</evidence>
<dbReference type="OrthoDB" id="5339038at2759"/>